<sequence>MRFARKTSLQTKRTSAIIATVFGARTFSLRFEVFSVLMRLTKKDDECRITFVFCLTWLNFVAYHGFYV</sequence>
<accession>A0A6A8HJW6</accession>
<name>A0A6A8HJW6_9LACO</name>
<gene>
    <name evidence="1" type="ORF">GKC89_04820</name>
</gene>
<dbReference type="EMBL" id="WKOD01000010">
    <property type="protein sequence ID" value="MSA68417.1"/>
    <property type="molecule type" value="Genomic_DNA"/>
</dbReference>
<dbReference type="AlphaFoldDB" id="A0A6A8HJW6"/>
<comment type="caution">
    <text evidence="1">The sequence shown here is derived from an EMBL/GenBank/DDBJ whole genome shotgun (WGS) entry which is preliminary data.</text>
</comment>
<reference evidence="1" key="1">
    <citation type="journal article" date="2019" name="Nat. Med.">
        <title>A library of human gut bacterial isolates paired with longitudinal multiomics data enables mechanistic microbiome research.</title>
        <authorList>
            <person name="Poyet M."/>
            <person name="Groussin M."/>
            <person name="Gibbons S.M."/>
            <person name="Avila-Pacheco J."/>
            <person name="Jiang X."/>
            <person name="Kearney S.M."/>
            <person name="Perrotta A.R."/>
            <person name="Berdy B."/>
            <person name="Zhao S."/>
            <person name="Lieberman T.D."/>
            <person name="Swanson P.K."/>
            <person name="Smith M."/>
            <person name="Roesemann S."/>
            <person name="Alexander J.E."/>
            <person name="Rich S.A."/>
            <person name="Livny J."/>
            <person name="Vlamakis H."/>
            <person name="Clish C."/>
            <person name="Bullock K."/>
            <person name="Deik A."/>
            <person name="Scott J."/>
            <person name="Pierce K.A."/>
            <person name="Xavier R.J."/>
            <person name="Alm E.J."/>
        </authorList>
    </citation>
    <scope>NUCLEOTIDE SEQUENCE</scope>
    <source>
        <strain evidence="1">BIOML-A18</strain>
    </source>
</reference>
<organism evidence="1">
    <name type="scientific">Ligilactobacillus ruminis</name>
    <dbReference type="NCBI Taxonomy" id="1623"/>
    <lineage>
        <taxon>Bacteria</taxon>
        <taxon>Bacillati</taxon>
        <taxon>Bacillota</taxon>
        <taxon>Bacilli</taxon>
        <taxon>Lactobacillales</taxon>
        <taxon>Lactobacillaceae</taxon>
        <taxon>Ligilactobacillus</taxon>
    </lineage>
</organism>
<protein>
    <submittedName>
        <fullName evidence="1">Uncharacterized protein</fullName>
    </submittedName>
</protein>
<proteinExistence type="predicted"/>
<evidence type="ECO:0000313" key="1">
    <source>
        <dbReference type="EMBL" id="MSA68417.1"/>
    </source>
</evidence>